<keyword evidence="2" id="KW-1185">Reference proteome</keyword>
<dbReference type="EMBL" id="BQNB010013978">
    <property type="protein sequence ID" value="GJT22566.1"/>
    <property type="molecule type" value="Genomic_DNA"/>
</dbReference>
<comment type="caution">
    <text evidence="1">The sequence shown here is derived from an EMBL/GenBank/DDBJ whole genome shotgun (WGS) entry which is preliminary data.</text>
</comment>
<protein>
    <submittedName>
        <fullName evidence="1">Uncharacterized protein</fullName>
    </submittedName>
</protein>
<organism evidence="1 2">
    <name type="scientific">Tanacetum coccineum</name>
    <dbReference type="NCBI Taxonomy" id="301880"/>
    <lineage>
        <taxon>Eukaryota</taxon>
        <taxon>Viridiplantae</taxon>
        <taxon>Streptophyta</taxon>
        <taxon>Embryophyta</taxon>
        <taxon>Tracheophyta</taxon>
        <taxon>Spermatophyta</taxon>
        <taxon>Magnoliopsida</taxon>
        <taxon>eudicotyledons</taxon>
        <taxon>Gunneridae</taxon>
        <taxon>Pentapetalae</taxon>
        <taxon>asterids</taxon>
        <taxon>campanulids</taxon>
        <taxon>Asterales</taxon>
        <taxon>Asteraceae</taxon>
        <taxon>Asteroideae</taxon>
        <taxon>Anthemideae</taxon>
        <taxon>Anthemidinae</taxon>
        <taxon>Tanacetum</taxon>
    </lineage>
</organism>
<reference evidence="1" key="1">
    <citation type="journal article" date="2022" name="Int. J. Mol. Sci.">
        <title>Draft Genome of Tanacetum Coccineum: Genomic Comparison of Closely Related Tanacetum-Family Plants.</title>
        <authorList>
            <person name="Yamashiro T."/>
            <person name="Shiraishi A."/>
            <person name="Nakayama K."/>
            <person name="Satake H."/>
        </authorList>
    </citation>
    <scope>NUCLEOTIDE SEQUENCE</scope>
</reference>
<gene>
    <name evidence="1" type="ORF">Tco_0892503</name>
</gene>
<reference evidence="1" key="2">
    <citation type="submission" date="2022-01" db="EMBL/GenBank/DDBJ databases">
        <authorList>
            <person name="Yamashiro T."/>
            <person name="Shiraishi A."/>
            <person name="Satake H."/>
            <person name="Nakayama K."/>
        </authorList>
    </citation>
    <scope>NUCLEOTIDE SEQUENCE</scope>
</reference>
<evidence type="ECO:0000313" key="2">
    <source>
        <dbReference type="Proteomes" id="UP001151760"/>
    </source>
</evidence>
<proteinExistence type="predicted"/>
<name>A0ABQ5C630_9ASTR</name>
<accession>A0ABQ5C630</accession>
<sequence>MRQAEGMGRPVHHGKRIRSYSRLLCSINAQWKGMLVGSEKLKTDFAGLVNKKDMGISGVRFFFFSYLRYFELDEQIAPKSSRVILYTIPPDAPQLQASSPYGTLMTDALLARGLRKIKEQNKGFLGDHKVRLVVRAEAEKETKSSVVPGLISYFQLNEGHTAVNPAGSAF</sequence>
<dbReference type="Proteomes" id="UP001151760">
    <property type="component" value="Unassembled WGS sequence"/>
</dbReference>
<evidence type="ECO:0000313" key="1">
    <source>
        <dbReference type="EMBL" id="GJT22566.1"/>
    </source>
</evidence>